<name>A0A3E0K1R9_9BACI</name>
<reference evidence="1 2" key="1">
    <citation type="submission" date="2018-03" db="EMBL/GenBank/DDBJ databases">
        <authorList>
            <person name="Keele B.F."/>
        </authorList>
    </citation>
    <scope>NUCLEOTIDE SEQUENCE [LARGE SCALE GENOMIC DNA]</scope>
    <source>
        <strain evidence="1">ZCTH4_d</strain>
    </source>
</reference>
<dbReference type="AlphaFoldDB" id="A0A3E0K1R9"/>
<proteinExistence type="predicted"/>
<gene>
    <name evidence="1" type="ORF">C6P37_12955</name>
</gene>
<evidence type="ECO:0000313" key="1">
    <source>
        <dbReference type="EMBL" id="REJ26967.1"/>
    </source>
</evidence>
<accession>A0A3E0K1R9</accession>
<comment type="caution">
    <text evidence="1">The sequence shown here is derived from an EMBL/GenBank/DDBJ whole genome shotgun (WGS) entry which is preliminary data.</text>
</comment>
<dbReference type="Proteomes" id="UP000257014">
    <property type="component" value="Unassembled WGS sequence"/>
</dbReference>
<organism evidence="1 2">
    <name type="scientific">Caldibacillus debilis</name>
    <dbReference type="NCBI Taxonomy" id="301148"/>
    <lineage>
        <taxon>Bacteria</taxon>
        <taxon>Bacillati</taxon>
        <taxon>Bacillota</taxon>
        <taxon>Bacilli</taxon>
        <taxon>Bacillales</taxon>
        <taxon>Bacillaceae</taxon>
        <taxon>Caldibacillus</taxon>
    </lineage>
</organism>
<evidence type="ECO:0000313" key="2">
    <source>
        <dbReference type="Proteomes" id="UP000257014"/>
    </source>
</evidence>
<sequence>MGRFFGKKRRKPFCFGLIESPQPCQKRTVFLIYISQDIDIFNPKQMDPGPFVILSPGGETARPAIRWGKSSRIFANRIYSPRQVERQLKEYIDFIWRSGDQTSDVLKVNRIPPKRMKDVIYEIYSPSIFCVKKGS</sequence>
<dbReference type="EMBL" id="QEWE01000023">
    <property type="protein sequence ID" value="REJ26967.1"/>
    <property type="molecule type" value="Genomic_DNA"/>
</dbReference>
<protein>
    <submittedName>
        <fullName evidence="1">Uncharacterized protein</fullName>
    </submittedName>
</protein>